<name>A0AAQ3KS92_9LILI</name>
<accession>A0AAQ3KS92</accession>
<dbReference type="CDD" id="cd00266">
    <property type="entry name" value="MADS_SRF_like"/>
    <property type="match status" value="1"/>
</dbReference>
<organism evidence="8 9">
    <name type="scientific">Canna indica</name>
    <name type="common">Indian-shot</name>
    <dbReference type="NCBI Taxonomy" id="4628"/>
    <lineage>
        <taxon>Eukaryota</taxon>
        <taxon>Viridiplantae</taxon>
        <taxon>Streptophyta</taxon>
        <taxon>Embryophyta</taxon>
        <taxon>Tracheophyta</taxon>
        <taxon>Spermatophyta</taxon>
        <taxon>Magnoliopsida</taxon>
        <taxon>Liliopsida</taxon>
        <taxon>Zingiberales</taxon>
        <taxon>Cannaceae</taxon>
        <taxon>Canna</taxon>
    </lineage>
</organism>
<keyword evidence="3" id="KW-0238">DNA-binding</keyword>
<feature type="domain" description="MADS-box" evidence="7">
    <location>
        <begin position="1"/>
        <end position="49"/>
    </location>
</feature>
<dbReference type="AlphaFoldDB" id="A0AAQ3KS92"/>
<dbReference type="SMART" id="SM00432">
    <property type="entry name" value="MADS"/>
    <property type="match status" value="1"/>
</dbReference>
<gene>
    <name evidence="8" type="ORF">Cni_G22319</name>
</gene>
<evidence type="ECO:0000313" key="8">
    <source>
        <dbReference type="EMBL" id="WOL13549.1"/>
    </source>
</evidence>
<protein>
    <recommendedName>
        <fullName evidence="7">MADS-box domain-containing protein</fullName>
    </recommendedName>
</protein>
<dbReference type="InterPro" id="IPR033897">
    <property type="entry name" value="SRF-like_MADS-box"/>
</dbReference>
<feature type="coiled-coil region" evidence="6">
    <location>
        <begin position="87"/>
        <end position="114"/>
    </location>
</feature>
<dbReference type="GO" id="GO:0000987">
    <property type="term" value="F:cis-regulatory region sequence-specific DNA binding"/>
    <property type="evidence" value="ECO:0007669"/>
    <property type="project" value="InterPro"/>
</dbReference>
<dbReference type="PANTHER" id="PTHR48019">
    <property type="entry name" value="SERUM RESPONSE FACTOR HOMOLOG"/>
    <property type="match status" value="1"/>
</dbReference>
<dbReference type="Proteomes" id="UP001327560">
    <property type="component" value="Chromosome 7"/>
</dbReference>
<dbReference type="InterPro" id="IPR036879">
    <property type="entry name" value="TF_MADSbox_sf"/>
</dbReference>
<dbReference type="PRINTS" id="PR00404">
    <property type="entry name" value="MADSDOMAIN"/>
</dbReference>
<dbReference type="GO" id="GO:0000981">
    <property type="term" value="F:DNA-binding transcription factor activity, RNA polymerase II-specific"/>
    <property type="evidence" value="ECO:0007669"/>
    <property type="project" value="InterPro"/>
</dbReference>
<evidence type="ECO:0000256" key="2">
    <source>
        <dbReference type="ARBA" id="ARBA00023015"/>
    </source>
</evidence>
<dbReference type="Gene3D" id="3.40.1810.10">
    <property type="entry name" value="Transcription factor, MADS-box"/>
    <property type="match status" value="1"/>
</dbReference>
<evidence type="ECO:0000256" key="1">
    <source>
        <dbReference type="ARBA" id="ARBA00004123"/>
    </source>
</evidence>
<dbReference type="SUPFAM" id="SSF55455">
    <property type="entry name" value="SRF-like"/>
    <property type="match status" value="1"/>
</dbReference>
<evidence type="ECO:0000256" key="6">
    <source>
        <dbReference type="SAM" id="Coils"/>
    </source>
</evidence>
<keyword evidence="9" id="KW-1185">Reference proteome</keyword>
<keyword evidence="4" id="KW-0804">Transcription</keyword>
<sequence length="196" mass="23143">MPRKKVKLAWITNDAIRRATLKSRRRGMIKKLQELSILCDVKACMVMYAPQEHEPVAWPSLPDAERMMGRFMSLPEIERKWKMVNQEVFIRKRIANLQDQLRRQERENRDAEIAMMLVEGLRGRSLHDLSIEDASALSWTVDTKLRAIYEKREKLWRIPVAPPPQQERMMQQTAMERTISMMSPEEARHVFGVQFP</sequence>
<evidence type="ECO:0000256" key="5">
    <source>
        <dbReference type="ARBA" id="ARBA00023242"/>
    </source>
</evidence>
<comment type="subcellular location">
    <subcellularLocation>
        <location evidence="1">Nucleus</location>
    </subcellularLocation>
</comment>
<dbReference type="PROSITE" id="PS50066">
    <property type="entry name" value="MADS_BOX_2"/>
    <property type="match status" value="1"/>
</dbReference>
<proteinExistence type="predicted"/>
<dbReference type="EMBL" id="CP136896">
    <property type="protein sequence ID" value="WOL13549.1"/>
    <property type="molecule type" value="Genomic_DNA"/>
</dbReference>
<dbReference type="InterPro" id="IPR002100">
    <property type="entry name" value="TF_MADSbox"/>
</dbReference>
<reference evidence="8 9" key="1">
    <citation type="submission" date="2023-10" db="EMBL/GenBank/DDBJ databases">
        <title>Chromosome-scale genome assembly provides insights into flower coloration mechanisms of Canna indica.</title>
        <authorList>
            <person name="Li C."/>
        </authorList>
    </citation>
    <scope>NUCLEOTIDE SEQUENCE [LARGE SCALE GENOMIC DNA]</scope>
    <source>
        <tissue evidence="8">Flower</tissue>
    </source>
</reference>
<keyword evidence="2" id="KW-0805">Transcription regulation</keyword>
<keyword evidence="6" id="KW-0175">Coiled coil</keyword>
<dbReference type="GO" id="GO:0045944">
    <property type="term" value="P:positive regulation of transcription by RNA polymerase II"/>
    <property type="evidence" value="ECO:0007669"/>
    <property type="project" value="InterPro"/>
</dbReference>
<dbReference type="GO" id="GO:0046983">
    <property type="term" value="F:protein dimerization activity"/>
    <property type="evidence" value="ECO:0007669"/>
    <property type="project" value="InterPro"/>
</dbReference>
<keyword evidence="5" id="KW-0539">Nucleus</keyword>
<evidence type="ECO:0000313" key="9">
    <source>
        <dbReference type="Proteomes" id="UP001327560"/>
    </source>
</evidence>
<dbReference type="InterPro" id="IPR050142">
    <property type="entry name" value="MADS-box/MEF2_TF"/>
</dbReference>
<evidence type="ECO:0000256" key="4">
    <source>
        <dbReference type="ARBA" id="ARBA00023163"/>
    </source>
</evidence>
<evidence type="ECO:0000259" key="7">
    <source>
        <dbReference type="PROSITE" id="PS50066"/>
    </source>
</evidence>
<dbReference type="GO" id="GO:0005634">
    <property type="term" value="C:nucleus"/>
    <property type="evidence" value="ECO:0007669"/>
    <property type="project" value="UniProtKB-SubCell"/>
</dbReference>
<evidence type="ECO:0000256" key="3">
    <source>
        <dbReference type="ARBA" id="ARBA00023125"/>
    </source>
</evidence>
<dbReference type="Pfam" id="PF00319">
    <property type="entry name" value="SRF-TF"/>
    <property type="match status" value="1"/>
</dbReference>